<comment type="caution">
    <text evidence="1">The sequence shown here is derived from an EMBL/GenBank/DDBJ whole genome shotgun (WGS) entry which is preliminary data.</text>
</comment>
<sequence length="212" mass="24744">MQENYSDTSQNLMMKTLLRDKATKFLLRKIIISNISTRHARTLSWHELSRLIEITRIKQKSYVPLYHVSVNFALYGGADWQCNWSRSESLLKWNNDEPEYTIIRLYFPDLQGLSTAYKHKGVGYHFAAYNWLDHFGGNYMRPEKPSASKFVDILLDKTDDLDTIRSYLGQYAFVRSQLQRQGYVVADLQLSAPLPIREVSFEPLPDELTNLI</sequence>
<dbReference type="AlphaFoldDB" id="A0A840ZH69"/>
<proteinExistence type="predicted"/>
<accession>A0A840ZH69</accession>
<gene>
    <name evidence="1" type="ORF">HNR00_001216</name>
</gene>
<dbReference type="EMBL" id="JACHOP010000003">
    <property type="protein sequence ID" value="MBB5756518.1"/>
    <property type="molecule type" value="Genomic_DNA"/>
</dbReference>
<reference evidence="1 2" key="1">
    <citation type="submission" date="2020-08" db="EMBL/GenBank/DDBJ databases">
        <title>Genomic Encyclopedia of Type Strains, Phase IV (KMG-IV): sequencing the most valuable type-strain genomes for metagenomic binning, comparative biology and taxonomic classification.</title>
        <authorList>
            <person name="Goeker M."/>
        </authorList>
    </citation>
    <scope>NUCLEOTIDE SEQUENCE [LARGE SCALE GENOMIC DNA]</scope>
    <source>
        <strain evidence="1 2">DSM 2163</strain>
    </source>
</reference>
<evidence type="ECO:0000313" key="1">
    <source>
        <dbReference type="EMBL" id="MBB5756518.1"/>
    </source>
</evidence>
<evidence type="ECO:0000313" key="2">
    <source>
        <dbReference type="Proteomes" id="UP000583454"/>
    </source>
</evidence>
<keyword evidence="2" id="KW-1185">Reference proteome</keyword>
<name>A0A840ZH69_9HYPH</name>
<dbReference type="RefSeq" id="WP_183566402.1">
    <property type="nucleotide sequence ID" value="NZ_JACHOP010000003.1"/>
</dbReference>
<protein>
    <submittedName>
        <fullName evidence="1">Uncharacterized protein</fullName>
    </submittedName>
</protein>
<dbReference type="Proteomes" id="UP000583454">
    <property type="component" value="Unassembled WGS sequence"/>
</dbReference>
<organism evidence="1 2">
    <name type="scientific">Methylorubrum rhodinum</name>
    <dbReference type="NCBI Taxonomy" id="29428"/>
    <lineage>
        <taxon>Bacteria</taxon>
        <taxon>Pseudomonadati</taxon>
        <taxon>Pseudomonadota</taxon>
        <taxon>Alphaproteobacteria</taxon>
        <taxon>Hyphomicrobiales</taxon>
        <taxon>Methylobacteriaceae</taxon>
        <taxon>Methylorubrum</taxon>
    </lineage>
</organism>